<sequence length="169" mass="18985">MAPKKRTNIVLMITGLIAVIWWVNSSNKSTLEILNTVTSQAPQQSLLPNFSETLETTEQGLKRIQAAFENKQNNVQVHVQGQVIALLKDDLVGDKHQRFIVKLAPNFTILVTHNIDLAPRVNALKKGDLIEIYGEYEYGIEGGVVHWTHLDPSAKHPGGWLKHDGRLYE</sequence>
<dbReference type="InterPro" id="IPR021856">
    <property type="entry name" value="DUF3465"/>
</dbReference>
<dbReference type="Proteomes" id="UP000294963">
    <property type="component" value="Unassembled WGS sequence"/>
</dbReference>
<proteinExistence type="predicted"/>
<evidence type="ECO:0000313" key="2">
    <source>
        <dbReference type="Proteomes" id="UP000294963"/>
    </source>
</evidence>
<dbReference type="AlphaFoldDB" id="A0A4R1XPZ6"/>
<organism evidence="1 2">
    <name type="scientific">Acinetobacter calcoaceticus</name>
    <dbReference type="NCBI Taxonomy" id="471"/>
    <lineage>
        <taxon>Bacteria</taxon>
        <taxon>Pseudomonadati</taxon>
        <taxon>Pseudomonadota</taxon>
        <taxon>Gammaproteobacteria</taxon>
        <taxon>Moraxellales</taxon>
        <taxon>Moraxellaceae</taxon>
        <taxon>Acinetobacter</taxon>
        <taxon>Acinetobacter calcoaceticus/baumannii complex</taxon>
    </lineage>
</organism>
<reference evidence="1 2" key="1">
    <citation type="submission" date="2019-03" db="EMBL/GenBank/DDBJ databases">
        <title>Genomic analyses of the natural microbiome of Caenorhabditis elegans.</title>
        <authorList>
            <person name="Samuel B."/>
        </authorList>
    </citation>
    <scope>NUCLEOTIDE SEQUENCE [LARGE SCALE GENOMIC DNA]</scope>
    <source>
        <strain evidence="1 2">JUb89</strain>
    </source>
</reference>
<protein>
    <submittedName>
        <fullName evidence="1">Uncharacterized protein DUF3465</fullName>
    </submittedName>
</protein>
<keyword evidence="2" id="KW-1185">Reference proteome</keyword>
<accession>A0A4R1XPZ6</accession>
<dbReference type="OrthoDB" id="195616at2"/>
<dbReference type="EMBL" id="SLVJ01000015">
    <property type="protein sequence ID" value="TCM65242.1"/>
    <property type="molecule type" value="Genomic_DNA"/>
</dbReference>
<gene>
    <name evidence="1" type="ORF">EC844_11581</name>
</gene>
<dbReference type="Pfam" id="PF11948">
    <property type="entry name" value="DUF3465"/>
    <property type="match status" value="1"/>
</dbReference>
<name>A0A4R1XPZ6_ACICA</name>
<comment type="caution">
    <text evidence="1">The sequence shown here is derived from an EMBL/GenBank/DDBJ whole genome shotgun (WGS) entry which is preliminary data.</text>
</comment>
<evidence type="ECO:0000313" key="1">
    <source>
        <dbReference type="EMBL" id="TCM65242.1"/>
    </source>
</evidence>